<keyword evidence="3 6" id="KW-0547">Nucleotide-binding</keyword>
<dbReference type="AlphaFoldDB" id="A0A2N0VF10"/>
<feature type="site" description="Transition state stabilizer" evidence="6">
    <location>
        <position position="241"/>
    </location>
</feature>
<feature type="binding site" evidence="6">
    <location>
        <begin position="283"/>
        <end position="285"/>
    </location>
    <ligand>
        <name>ATP</name>
        <dbReference type="ChEBI" id="CHEBI:30616"/>
    </ligand>
</feature>
<dbReference type="EMBL" id="PISP01000006">
    <property type="protein sequence ID" value="PKD42740.1"/>
    <property type="molecule type" value="Genomic_DNA"/>
</dbReference>
<dbReference type="SUPFAM" id="SSF53067">
    <property type="entry name" value="Actin-like ATPase domain"/>
    <property type="match status" value="2"/>
</dbReference>
<feature type="active site" description="Proton donor/acceptor" evidence="6">
    <location>
        <position position="148"/>
    </location>
</feature>
<keyword evidence="4 6" id="KW-0418">Kinase</keyword>
<evidence type="ECO:0000256" key="6">
    <source>
        <dbReference type="HAMAP-Rule" id="MF_00020"/>
    </source>
</evidence>
<dbReference type="OrthoDB" id="9802453at2"/>
<comment type="caution">
    <text evidence="8">The sequence shown here is derived from an EMBL/GenBank/DDBJ whole genome shotgun (WGS) entry which is preliminary data.</text>
</comment>
<feature type="binding site" evidence="6">
    <location>
        <position position="386"/>
    </location>
    <ligand>
        <name>Mg(2+)</name>
        <dbReference type="ChEBI" id="CHEBI:18420"/>
    </ligand>
</feature>
<gene>
    <name evidence="6" type="primary">ackA</name>
    <name evidence="8" type="ORF">CWD77_15190</name>
</gene>
<dbReference type="GO" id="GO:0005737">
    <property type="term" value="C:cytoplasm"/>
    <property type="evidence" value="ECO:0007669"/>
    <property type="project" value="UniProtKB-SubCell"/>
</dbReference>
<keyword evidence="2 6" id="KW-0808">Transferase</keyword>
<dbReference type="CDD" id="cd24010">
    <property type="entry name" value="ASKHA_NBD_AcK_PK"/>
    <property type="match status" value="1"/>
</dbReference>
<dbReference type="RefSeq" id="WP_101074435.1">
    <property type="nucleotide sequence ID" value="NZ_PISP01000006.1"/>
</dbReference>
<evidence type="ECO:0000256" key="3">
    <source>
        <dbReference type="ARBA" id="ARBA00022741"/>
    </source>
</evidence>
<dbReference type="PRINTS" id="PR00471">
    <property type="entry name" value="ACETATEKNASE"/>
</dbReference>
<name>A0A2N0VF10_9BACT</name>
<comment type="pathway">
    <text evidence="6">Metabolic intermediate biosynthesis; acetyl-CoA biosynthesis; acetyl-CoA from acetate: step 1/2.</text>
</comment>
<dbReference type="Pfam" id="PF00871">
    <property type="entry name" value="Acetate_kinase"/>
    <property type="match status" value="1"/>
</dbReference>
<dbReference type="InterPro" id="IPR004372">
    <property type="entry name" value="Ac/propionate_kinase"/>
</dbReference>
<evidence type="ECO:0000256" key="4">
    <source>
        <dbReference type="ARBA" id="ARBA00022777"/>
    </source>
</evidence>
<dbReference type="InterPro" id="IPR000890">
    <property type="entry name" value="Aliphatic_acid_kin_short-chain"/>
</dbReference>
<comment type="subcellular location">
    <subcellularLocation>
        <location evidence="6">Cytoplasm</location>
    </subcellularLocation>
</comment>
<organism evidence="8 9">
    <name type="scientific">Rhodohalobacter barkolensis</name>
    <dbReference type="NCBI Taxonomy" id="2053187"/>
    <lineage>
        <taxon>Bacteria</taxon>
        <taxon>Pseudomonadati</taxon>
        <taxon>Balneolota</taxon>
        <taxon>Balneolia</taxon>
        <taxon>Balneolales</taxon>
        <taxon>Balneolaceae</taxon>
        <taxon>Rhodohalobacter</taxon>
    </lineage>
</organism>
<evidence type="ECO:0000256" key="1">
    <source>
        <dbReference type="ARBA" id="ARBA00008748"/>
    </source>
</evidence>
<evidence type="ECO:0000256" key="5">
    <source>
        <dbReference type="ARBA" id="ARBA00022840"/>
    </source>
</evidence>
<feature type="binding site" evidence="6">
    <location>
        <position position="7"/>
    </location>
    <ligand>
        <name>Mg(2+)</name>
        <dbReference type="ChEBI" id="CHEBI:18420"/>
    </ligand>
</feature>
<sequence length="407" mass="44961">MLVLVINCGSSSVKYNLIETESSKDVCKGIVERIGAVTSIVKHEPEGKKHKKTTQVIANHEEALQEVMNYLLNEKNEIISSPSDIKAVGHRVVHGGEMFKDSVLIDDDVTHAIEEAFDLAPLHNPNNLKGIQAAKKHLPTIPHVAVFDTAFHHSLPAKAYLYGIPNRLYRRYKIRKYGFHGTSHYYVSRQYYKLTEKPVEDTKVITCHLGNGASIAAIDGGKSVETSMGFTPLSGLVMGTRSGDLDPSILFYIMEKEEITLNNLHALLNRHSGLLGLSGYASDMRDLLNEAHNGDRRCQQAVDVFCHKVKQYIGSYIATLNGCDSIIFTAGIGENSAEIRKQSIEGLDYLGIEIDADKNNNVKRGKVQKISTDSSKTDIYVIPTNEELVIAIDAAKIATATQQSPWL</sequence>
<comment type="cofactor">
    <cofactor evidence="6">
        <name>Mg(2+)</name>
        <dbReference type="ChEBI" id="CHEBI:18420"/>
    </cofactor>
    <cofactor evidence="6">
        <name>Mn(2+)</name>
        <dbReference type="ChEBI" id="CHEBI:29035"/>
    </cofactor>
    <text evidence="6">Mg(2+). Can also accept Mn(2+).</text>
</comment>
<dbReference type="GO" id="GO:0008776">
    <property type="term" value="F:acetate kinase activity"/>
    <property type="evidence" value="ECO:0007669"/>
    <property type="project" value="UniProtKB-UniRule"/>
</dbReference>
<protein>
    <recommendedName>
        <fullName evidence="6">Acetate kinase</fullName>
        <ecNumber evidence="6">2.7.2.1</ecNumber>
    </recommendedName>
    <alternativeName>
        <fullName evidence="6">Acetokinase</fullName>
    </alternativeName>
</protein>
<dbReference type="NCBIfam" id="TIGR00016">
    <property type="entry name" value="ackA"/>
    <property type="match status" value="1"/>
</dbReference>
<dbReference type="InterPro" id="IPR023865">
    <property type="entry name" value="Aliphatic_acid_kinase_CS"/>
</dbReference>
<evidence type="ECO:0000256" key="2">
    <source>
        <dbReference type="ARBA" id="ARBA00022679"/>
    </source>
</evidence>
<evidence type="ECO:0000313" key="9">
    <source>
        <dbReference type="Proteomes" id="UP000233398"/>
    </source>
</evidence>
<dbReference type="UniPathway" id="UPA00340">
    <property type="reaction ID" value="UER00458"/>
</dbReference>
<dbReference type="PIRSF" id="PIRSF000722">
    <property type="entry name" value="Acetate_prop_kin"/>
    <property type="match status" value="1"/>
</dbReference>
<dbReference type="Proteomes" id="UP000233398">
    <property type="component" value="Unassembled WGS sequence"/>
</dbReference>
<dbReference type="PANTHER" id="PTHR21060">
    <property type="entry name" value="ACETATE KINASE"/>
    <property type="match status" value="1"/>
</dbReference>
<comment type="function">
    <text evidence="6">Catalyzes the formation of acetyl phosphate from acetate and ATP. Can also catalyze the reverse reaction.</text>
</comment>
<keyword evidence="9" id="KW-1185">Reference proteome</keyword>
<comment type="catalytic activity">
    <reaction evidence="6">
        <text>acetate + ATP = acetyl phosphate + ADP</text>
        <dbReference type="Rhea" id="RHEA:11352"/>
        <dbReference type="ChEBI" id="CHEBI:22191"/>
        <dbReference type="ChEBI" id="CHEBI:30089"/>
        <dbReference type="ChEBI" id="CHEBI:30616"/>
        <dbReference type="ChEBI" id="CHEBI:456216"/>
        <dbReference type="EC" id="2.7.2.1"/>
    </reaction>
</comment>
<dbReference type="PANTHER" id="PTHR21060:SF15">
    <property type="entry name" value="ACETATE KINASE-RELATED"/>
    <property type="match status" value="1"/>
</dbReference>
<dbReference type="GO" id="GO:0005524">
    <property type="term" value="F:ATP binding"/>
    <property type="evidence" value="ECO:0007669"/>
    <property type="project" value="UniProtKB-KW"/>
</dbReference>
<keyword evidence="6" id="KW-0479">Metal-binding</keyword>
<comment type="similarity">
    <text evidence="1 6 7">Belongs to the acetokinase family.</text>
</comment>
<keyword evidence="5 6" id="KW-0067">ATP-binding</keyword>
<dbReference type="PROSITE" id="PS01075">
    <property type="entry name" value="ACETATE_KINASE_1"/>
    <property type="match status" value="1"/>
</dbReference>
<dbReference type="HAMAP" id="MF_00020">
    <property type="entry name" value="Acetate_kinase"/>
    <property type="match status" value="1"/>
</dbReference>
<keyword evidence="6" id="KW-0460">Magnesium</keyword>
<feature type="binding site" evidence="6">
    <location>
        <begin position="208"/>
        <end position="212"/>
    </location>
    <ligand>
        <name>ATP</name>
        <dbReference type="ChEBI" id="CHEBI:30616"/>
    </ligand>
</feature>
<dbReference type="GO" id="GO:0006083">
    <property type="term" value="P:acetate metabolic process"/>
    <property type="evidence" value="ECO:0007669"/>
    <property type="project" value="TreeGrafter"/>
</dbReference>
<dbReference type="GO" id="GO:0006085">
    <property type="term" value="P:acetyl-CoA biosynthetic process"/>
    <property type="evidence" value="ECO:0007669"/>
    <property type="project" value="UniProtKB-UniRule"/>
</dbReference>
<dbReference type="PROSITE" id="PS01076">
    <property type="entry name" value="ACETATE_KINASE_2"/>
    <property type="match status" value="1"/>
</dbReference>
<feature type="site" description="Transition state stabilizer" evidence="6">
    <location>
        <position position="180"/>
    </location>
</feature>
<dbReference type="GO" id="GO:0000287">
    <property type="term" value="F:magnesium ion binding"/>
    <property type="evidence" value="ECO:0007669"/>
    <property type="project" value="UniProtKB-UniRule"/>
</dbReference>
<dbReference type="EC" id="2.7.2.1" evidence="6"/>
<dbReference type="Gene3D" id="3.30.420.40">
    <property type="match status" value="2"/>
</dbReference>
<keyword evidence="6" id="KW-0963">Cytoplasm</keyword>
<evidence type="ECO:0000256" key="7">
    <source>
        <dbReference type="RuleBase" id="RU003835"/>
    </source>
</evidence>
<feature type="binding site" evidence="6">
    <location>
        <begin position="331"/>
        <end position="335"/>
    </location>
    <ligand>
        <name>ATP</name>
        <dbReference type="ChEBI" id="CHEBI:30616"/>
    </ligand>
</feature>
<accession>A0A2N0VF10</accession>
<feature type="binding site" evidence="6">
    <location>
        <position position="91"/>
    </location>
    <ligand>
        <name>substrate</name>
    </ligand>
</feature>
<dbReference type="InterPro" id="IPR043129">
    <property type="entry name" value="ATPase_NBD"/>
</dbReference>
<reference evidence="8 9" key="1">
    <citation type="submission" date="2017-11" db="EMBL/GenBank/DDBJ databases">
        <title>Rhodohalobacter 15182 sp. nov., isolated from a salt lake.</title>
        <authorList>
            <person name="Han S."/>
        </authorList>
    </citation>
    <scope>NUCLEOTIDE SEQUENCE [LARGE SCALE GENOMIC DNA]</scope>
    <source>
        <strain evidence="8 9">15182</strain>
    </source>
</reference>
<evidence type="ECO:0000313" key="8">
    <source>
        <dbReference type="EMBL" id="PKD42740.1"/>
    </source>
</evidence>
<comment type="subunit">
    <text evidence="6">Homodimer.</text>
</comment>
<proteinExistence type="inferred from homology"/>
<feature type="binding site" evidence="6">
    <location>
        <position position="14"/>
    </location>
    <ligand>
        <name>ATP</name>
        <dbReference type="ChEBI" id="CHEBI:30616"/>
    </ligand>
</feature>